<evidence type="ECO:0000313" key="1">
    <source>
        <dbReference type="EMBL" id="KAK8943564.1"/>
    </source>
</evidence>
<comment type="caution">
    <text evidence="1">The sequence shown here is derived from an EMBL/GenBank/DDBJ whole genome shotgun (WGS) entry which is preliminary data.</text>
</comment>
<organism evidence="1 2">
    <name type="scientific">Platanthera guangdongensis</name>
    <dbReference type="NCBI Taxonomy" id="2320717"/>
    <lineage>
        <taxon>Eukaryota</taxon>
        <taxon>Viridiplantae</taxon>
        <taxon>Streptophyta</taxon>
        <taxon>Embryophyta</taxon>
        <taxon>Tracheophyta</taxon>
        <taxon>Spermatophyta</taxon>
        <taxon>Magnoliopsida</taxon>
        <taxon>Liliopsida</taxon>
        <taxon>Asparagales</taxon>
        <taxon>Orchidaceae</taxon>
        <taxon>Orchidoideae</taxon>
        <taxon>Orchideae</taxon>
        <taxon>Orchidinae</taxon>
        <taxon>Platanthera</taxon>
    </lineage>
</organism>
<dbReference type="SUPFAM" id="SSF54160">
    <property type="entry name" value="Chromo domain-like"/>
    <property type="match status" value="1"/>
</dbReference>
<gene>
    <name evidence="1" type="ORF">KSP40_PGU000151</name>
</gene>
<dbReference type="EMBL" id="JBBWWR010000018">
    <property type="protein sequence ID" value="KAK8943564.1"/>
    <property type="molecule type" value="Genomic_DNA"/>
</dbReference>
<dbReference type="Proteomes" id="UP001412067">
    <property type="component" value="Unassembled WGS sequence"/>
</dbReference>
<proteinExistence type="predicted"/>
<sequence>MILAAEPLTTPDGATYRFLIRWRDRPPSDDSWVLATELQLLDVELLRRYLSAYASEIRDFEWGSIDVAAPLPLLDDDPFAEAQRHKDLRCRDDAEGRPRYNLRTRRAKSAVNN</sequence>
<dbReference type="Gene3D" id="2.40.50.40">
    <property type="match status" value="1"/>
</dbReference>
<reference evidence="1 2" key="1">
    <citation type="journal article" date="2022" name="Nat. Plants">
        <title>Genomes of leafy and leafless Platanthera orchids illuminate the evolution of mycoheterotrophy.</title>
        <authorList>
            <person name="Li M.H."/>
            <person name="Liu K.W."/>
            <person name="Li Z."/>
            <person name="Lu H.C."/>
            <person name="Ye Q.L."/>
            <person name="Zhang D."/>
            <person name="Wang J.Y."/>
            <person name="Li Y.F."/>
            <person name="Zhong Z.M."/>
            <person name="Liu X."/>
            <person name="Yu X."/>
            <person name="Liu D.K."/>
            <person name="Tu X.D."/>
            <person name="Liu B."/>
            <person name="Hao Y."/>
            <person name="Liao X.Y."/>
            <person name="Jiang Y.T."/>
            <person name="Sun W.H."/>
            <person name="Chen J."/>
            <person name="Chen Y.Q."/>
            <person name="Ai Y."/>
            <person name="Zhai J.W."/>
            <person name="Wu S.S."/>
            <person name="Zhou Z."/>
            <person name="Hsiao Y.Y."/>
            <person name="Wu W.L."/>
            <person name="Chen Y.Y."/>
            <person name="Lin Y.F."/>
            <person name="Hsu J.L."/>
            <person name="Li C.Y."/>
            <person name="Wang Z.W."/>
            <person name="Zhao X."/>
            <person name="Zhong W.Y."/>
            <person name="Ma X.K."/>
            <person name="Ma L."/>
            <person name="Huang J."/>
            <person name="Chen G.Z."/>
            <person name="Huang M.Z."/>
            <person name="Huang L."/>
            <person name="Peng D.H."/>
            <person name="Luo Y.B."/>
            <person name="Zou S.Q."/>
            <person name="Chen S.P."/>
            <person name="Lan S."/>
            <person name="Tsai W.C."/>
            <person name="Van de Peer Y."/>
            <person name="Liu Z.J."/>
        </authorList>
    </citation>
    <scope>NUCLEOTIDE SEQUENCE [LARGE SCALE GENOMIC DNA]</scope>
    <source>
        <strain evidence="1">Lor288</strain>
    </source>
</reference>
<accession>A0ABR2LM04</accession>
<evidence type="ECO:0000313" key="2">
    <source>
        <dbReference type="Proteomes" id="UP001412067"/>
    </source>
</evidence>
<protein>
    <recommendedName>
        <fullName evidence="3">Chromo domain-containing protein</fullName>
    </recommendedName>
</protein>
<keyword evidence="2" id="KW-1185">Reference proteome</keyword>
<name>A0ABR2LM04_9ASPA</name>
<dbReference type="InterPro" id="IPR016197">
    <property type="entry name" value="Chromo-like_dom_sf"/>
</dbReference>
<evidence type="ECO:0008006" key="3">
    <source>
        <dbReference type="Google" id="ProtNLM"/>
    </source>
</evidence>